<accession>A0A8H4FK50</accession>
<dbReference type="PANTHER" id="PTHR28139">
    <property type="entry name" value="UPF0768 PROTEIN YBL029C-A"/>
    <property type="match status" value="1"/>
</dbReference>
<evidence type="ECO:0000256" key="1">
    <source>
        <dbReference type="SAM" id="MobiDB-lite"/>
    </source>
</evidence>
<evidence type="ECO:0000313" key="3">
    <source>
        <dbReference type="EMBL" id="KAF3805263.1"/>
    </source>
</evidence>
<sequence>MGSAPFTTLLHLCAASCAEHSDPTAEMFFFFVCGEHTFRKPVEGYEGMVCQCYNCGNMAGHVIKSHPWFTFCWIPVIPLSFKGYTDVVCHICNFAQPLENRPDVTAMKGGGGYQQPPQPVHGQPPQGWGQQQPHYG</sequence>
<reference evidence="3" key="1">
    <citation type="journal article" date="2020" name="Phytopathology">
        <title>Genome sequence and comparative analysis of Colletotrichum gloeosporioides isolated from Liriodendron leaves.</title>
        <authorList>
            <person name="Fu F.F."/>
            <person name="Hao Z."/>
            <person name="Wang P."/>
            <person name="Lu Y."/>
            <person name="Xue L.J."/>
            <person name="Wei G."/>
            <person name="Tian Y."/>
            <person name="Baishi H."/>
            <person name="Xu H."/>
            <person name="Shi J."/>
            <person name="Cheng T."/>
            <person name="Wang G."/>
            <person name="Yi Y."/>
            <person name="Chen J."/>
        </authorList>
    </citation>
    <scope>NUCLEOTIDE SEQUENCE</scope>
    <source>
        <strain evidence="3">Lc1</strain>
    </source>
</reference>
<dbReference type="AlphaFoldDB" id="A0A8H4FK50"/>
<evidence type="ECO:0000313" key="4">
    <source>
        <dbReference type="Proteomes" id="UP000613401"/>
    </source>
</evidence>
<feature type="compositionally biased region" description="Low complexity" evidence="1">
    <location>
        <begin position="120"/>
        <end position="136"/>
    </location>
</feature>
<keyword evidence="2" id="KW-0732">Signal</keyword>
<comment type="caution">
    <text evidence="3">The sequence shown here is derived from an EMBL/GenBank/DDBJ whole genome shotgun (WGS) entry which is preliminary data.</text>
</comment>
<dbReference type="EMBL" id="WVTB01000045">
    <property type="protein sequence ID" value="KAF3805263.1"/>
    <property type="molecule type" value="Genomic_DNA"/>
</dbReference>
<name>A0A8H4FK50_COLGL</name>
<evidence type="ECO:0008006" key="5">
    <source>
        <dbReference type="Google" id="ProtNLM"/>
    </source>
</evidence>
<keyword evidence="4" id="KW-1185">Reference proteome</keyword>
<evidence type="ECO:0000256" key="2">
    <source>
        <dbReference type="SAM" id="SignalP"/>
    </source>
</evidence>
<proteinExistence type="predicted"/>
<dbReference type="Proteomes" id="UP000613401">
    <property type="component" value="Unassembled WGS sequence"/>
</dbReference>
<reference evidence="3" key="2">
    <citation type="submission" date="2020-03" db="EMBL/GenBank/DDBJ databases">
        <authorList>
            <person name="Fu F.-F."/>
            <person name="Chen J."/>
        </authorList>
    </citation>
    <scope>NUCLEOTIDE SEQUENCE</scope>
    <source>
        <strain evidence="3">Lc1</strain>
    </source>
</reference>
<feature type="signal peptide" evidence="2">
    <location>
        <begin position="1"/>
        <end position="18"/>
    </location>
</feature>
<protein>
    <recommendedName>
        <fullName evidence="5">Rhodopsin family protein</fullName>
    </recommendedName>
</protein>
<gene>
    <name evidence="3" type="ORF">GCG54_00002041</name>
</gene>
<feature type="region of interest" description="Disordered" evidence="1">
    <location>
        <begin position="103"/>
        <end position="136"/>
    </location>
</feature>
<dbReference type="PANTHER" id="PTHR28139:SF1">
    <property type="entry name" value="UPF0768 PROTEIN YBL029C-A"/>
    <property type="match status" value="1"/>
</dbReference>
<dbReference type="GeneID" id="69009205"/>
<organism evidence="3 4">
    <name type="scientific">Colletotrichum gloeosporioides</name>
    <name type="common">Anthracnose fungus</name>
    <name type="synonym">Glomerella cingulata</name>
    <dbReference type="NCBI Taxonomy" id="474922"/>
    <lineage>
        <taxon>Eukaryota</taxon>
        <taxon>Fungi</taxon>
        <taxon>Dikarya</taxon>
        <taxon>Ascomycota</taxon>
        <taxon>Pezizomycotina</taxon>
        <taxon>Sordariomycetes</taxon>
        <taxon>Hypocreomycetidae</taxon>
        <taxon>Glomerellales</taxon>
        <taxon>Glomerellaceae</taxon>
        <taxon>Colletotrichum</taxon>
        <taxon>Colletotrichum gloeosporioides species complex</taxon>
    </lineage>
</organism>
<feature type="chain" id="PRO_5034519533" description="Rhodopsin family protein" evidence="2">
    <location>
        <begin position="19"/>
        <end position="136"/>
    </location>
</feature>
<dbReference type="RefSeq" id="XP_045264422.1">
    <property type="nucleotide sequence ID" value="XM_045402140.1"/>
</dbReference>